<keyword evidence="3" id="KW-1185">Reference proteome</keyword>
<dbReference type="RefSeq" id="XP_008045679.1">
    <property type="nucleotide sequence ID" value="XM_008047488.1"/>
</dbReference>
<proteinExistence type="predicted"/>
<dbReference type="OMA" id="TCIEDIR"/>
<protein>
    <submittedName>
        <fullName evidence="2">Uncharacterized protein</fullName>
    </submittedName>
</protein>
<sequence>MASRARSGGHYRLGSAGDIEWVRHEPLRTVPKGTDVETPGGDGNQQEEHGTWTTDADAEEQDDFAGVGGETVDAVRLTIMHGGWCRVAAGRTRPGRFFLRIHTEVEGSEHDREDLVLPGSLEEARHLNFADWNGRANNVRMRFEHALSREQAVAIKVLLYAFSWFSDSAGSSGCDDDSVQQLWDELQELLDWALMNGFHSGMPGESLLSQVVSWAQHRMEAALPKYARANAYYAEQSPHGDIGEAENLLSWDVVDVQGEGAKWEGQQ</sequence>
<dbReference type="Proteomes" id="UP000054317">
    <property type="component" value="Unassembled WGS sequence"/>
</dbReference>
<evidence type="ECO:0000313" key="3">
    <source>
        <dbReference type="Proteomes" id="UP000054317"/>
    </source>
</evidence>
<dbReference type="EMBL" id="JH711804">
    <property type="protein sequence ID" value="EIW51430.1"/>
    <property type="molecule type" value="Genomic_DNA"/>
</dbReference>
<accession>R7S751</accession>
<evidence type="ECO:0000256" key="1">
    <source>
        <dbReference type="SAM" id="MobiDB-lite"/>
    </source>
</evidence>
<evidence type="ECO:0000313" key="2">
    <source>
        <dbReference type="EMBL" id="EIW51430.1"/>
    </source>
</evidence>
<dbReference type="KEGG" id="tvs:TRAVEDRAFT_54569"/>
<name>R7S751_TRAVS</name>
<dbReference type="AlphaFoldDB" id="R7S751"/>
<gene>
    <name evidence="2" type="ORF">TRAVEDRAFT_54569</name>
</gene>
<organism evidence="2 3">
    <name type="scientific">Trametes versicolor (strain FP-101664)</name>
    <name type="common">White-rot fungus</name>
    <name type="synonym">Coriolus versicolor</name>
    <dbReference type="NCBI Taxonomy" id="717944"/>
    <lineage>
        <taxon>Eukaryota</taxon>
        <taxon>Fungi</taxon>
        <taxon>Dikarya</taxon>
        <taxon>Basidiomycota</taxon>
        <taxon>Agaricomycotina</taxon>
        <taxon>Agaricomycetes</taxon>
        <taxon>Polyporales</taxon>
        <taxon>Polyporaceae</taxon>
        <taxon>Trametes</taxon>
    </lineage>
</organism>
<dbReference type="GeneID" id="19417446"/>
<feature type="region of interest" description="Disordered" evidence="1">
    <location>
        <begin position="29"/>
        <end position="52"/>
    </location>
</feature>
<reference evidence="3" key="1">
    <citation type="journal article" date="2012" name="Science">
        <title>The Paleozoic origin of enzymatic lignin decomposition reconstructed from 31 fungal genomes.</title>
        <authorList>
            <person name="Floudas D."/>
            <person name="Binder M."/>
            <person name="Riley R."/>
            <person name="Barry K."/>
            <person name="Blanchette R.A."/>
            <person name="Henrissat B."/>
            <person name="Martinez A.T."/>
            <person name="Otillar R."/>
            <person name="Spatafora J.W."/>
            <person name="Yadav J.S."/>
            <person name="Aerts A."/>
            <person name="Benoit I."/>
            <person name="Boyd A."/>
            <person name="Carlson A."/>
            <person name="Copeland A."/>
            <person name="Coutinho P.M."/>
            <person name="de Vries R.P."/>
            <person name="Ferreira P."/>
            <person name="Findley K."/>
            <person name="Foster B."/>
            <person name="Gaskell J."/>
            <person name="Glotzer D."/>
            <person name="Gorecki P."/>
            <person name="Heitman J."/>
            <person name="Hesse C."/>
            <person name="Hori C."/>
            <person name="Igarashi K."/>
            <person name="Jurgens J.A."/>
            <person name="Kallen N."/>
            <person name="Kersten P."/>
            <person name="Kohler A."/>
            <person name="Kuees U."/>
            <person name="Kumar T.K.A."/>
            <person name="Kuo A."/>
            <person name="LaButti K."/>
            <person name="Larrondo L.F."/>
            <person name="Lindquist E."/>
            <person name="Ling A."/>
            <person name="Lombard V."/>
            <person name="Lucas S."/>
            <person name="Lundell T."/>
            <person name="Martin R."/>
            <person name="McLaughlin D.J."/>
            <person name="Morgenstern I."/>
            <person name="Morin E."/>
            <person name="Murat C."/>
            <person name="Nagy L.G."/>
            <person name="Nolan M."/>
            <person name="Ohm R.A."/>
            <person name="Patyshakuliyeva A."/>
            <person name="Rokas A."/>
            <person name="Ruiz-Duenas F.J."/>
            <person name="Sabat G."/>
            <person name="Salamov A."/>
            <person name="Samejima M."/>
            <person name="Schmutz J."/>
            <person name="Slot J.C."/>
            <person name="St John F."/>
            <person name="Stenlid J."/>
            <person name="Sun H."/>
            <person name="Sun S."/>
            <person name="Syed K."/>
            <person name="Tsang A."/>
            <person name="Wiebenga A."/>
            <person name="Young D."/>
            <person name="Pisabarro A."/>
            <person name="Eastwood D.C."/>
            <person name="Martin F."/>
            <person name="Cullen D."/>
            <person name="Grigoriev I.V."/>
            <person name="Hibbett D.S."/>
        </authorList>
    </citation>
    <scope>NUCLEOTIDE SEQUENCE [LARGE SCALE GENOMIC DNA]</scope>
    <source>
        <strain evidence="3">FP-101664</strain>
    </source>
</reference>